<proteinExistence type="predicted"/>
<evidence type="ECO:0000256" key="1">
    <source>
        <dbReference type="SAM" id="MobiDB-lite"/>
    </source>
</evidence>
<feature type="region of interest" description="Disordered" evidence="1">
    <location>
        <begin position="1"/>
        <end position="26"/>
    </location>
</feature>
<dbReference type="InterPro" id="IPR007995">
    <property type="entry name" value="DUF742"/>
</dbReference>
<dbReference type="AlphaFoldDB" id="A0A7M2T2Z0"/>
<protein>
    <submittedName>
        <fullName evidence="2">DUF742 domain-containing protein</fullName>
    </submittedName>
</protein>
<evidence type="ECO:0000313" key="3">
    <source>
        <dbReference type="Proteomes" id="UP000594008"/>
    </source>
</evidence>
<name>A0A7M2T2Z0_STRCW</name>
<reference evidence="2 3" key="1">
    <citation type="submission" date="2020-10" db="EMBL/GenBank/DDBJ databases">
        <title>Streptomyces chromofuscus complate genome analysis.</title>
        <authorList>
            <person name="Anwar N."/>
        </authorList>
    </citation>
    <scope>NUCLEOTIDE SEQUENCE [LARGE SCALE GENOMIC DNA]</scope>
    <source>
        <strain evidence="2 3">DSM 40273</strain>
    </source>
</reference>
<dbReference type="Pfam" id="PF05331">
    <property type="entry name" value="DUF742"/>
    <property type="match status" value="1"/>
</dbReference>
<dbReference type="PANTHER" id="PTHR36221:SF1">
    <property type="entry name" value="DUF742 DOMAIN-CONTAINING PROTEIN"/>
    <property type="match status" value="1"/>
</dbReference>
<keyword evidence="3" id="KW-1185">Reference proteome</keyword>
<dbReference type="EMBL" id="CP063374">
    <property type="protein sequence ID" value="QOV43057.1"/>
    <property type="molecule type" value="Genomic_DNA"/>
</dbReference>
<accession>A0A7M2T2Z0</accession>
<sequence>MTSGGGWSDSTLGDVRPYTVTGGRTRPRHPLHLTTCLVTRPATRHMPMNIEHESLLMLCSGAPRSVAELAARLHQPVQVIKVLIGDLLDAEALTPANPDGPADPDAHLLEVLLDALRTKL</sequence>
<evidence type="ECO:0000313" key="2">
    <source>
        <dbReference type="EMBL" id="QOV43057.1"/>
    </source>
</evidence>
<dbReference type="Proteomes" id="UP000594008">
    <property type="component" value="Chromosome"/>
</dbReference>
<gene>
    <name evidence="2" type="ORF">IPT68_25245</name>
</gene>
<dbReference type="RefSeq" id="WP_189696647.1">
    <property type="nucleotide sequence ID" value="NZ_BMTA01000002.1"/>
</dbReference>
<dbReference type="KEGG" id="schf:IPT68_25245"/>
<organism evidence="2 3">
    <name type="scientific">Streptomyces chromofuscus</name>
    <dbReference type="NCBI Taxonomy" id="42881"/>
    <lineage>
        <taxon>Bacteria</taxon>
        <taxon>Bacillati</taxon>
        <taxon>Actinomycetota</taxon>
        <taxon>Actinomycetes</taxon>
        <taxon>Kitasatosporales</taxon>
        <taxon>Streptomycetaceae</taxon>
        <taxon>Streptomyces</taxon>
    </lineage>
</organism>
<dbReference type="PANTHER" id="PTHR36221">
    <property type="entry name" value="DUF742 DOMAIN-CONTAINING PROTEIN"/>
    <property type="match status" value="1"/>
</dbReference>